<dbReference type="GO" id="GO:0004150">
    <property type="term" value="F:dihydroneopterin aldolase activity"/>
    <property type="evidence" value="ECO:0007669"/>
    <property type="project" value="UniProtKB-EC"/>
</dbReference>
<name>A0A060NK13_9BURK</name>
<dbReference type="AlphaFoldDB" id="A0A060NK13"/>
<protein>
    <submittedName>
        <fullName evidence="2">Dihydroneopterin aldolase</fullName>
    </submittedName>
</protein>
<reference evidence="2 3" key="1">
    <citation type="journal article" date="2014" name="Nat. Commun.">
        <title>Physiological and genomic features of highly alkaliphilic hydrogen-utilizing Betaproteobacteria from a continental serpentinizing site.</title>
        <authorList>
            <person name="Suzuki S."/>
            <person name="Kuenen J.G."/>
            <person name="Schipper K."/>
            <person name="van der Velde S."/>
            <person name="Ishii S."/>
            <person name="Wu A."/>
            <person name="Sorokin D.Y."/>
            <person name="Tenney A."/>
            <person name="Meng X.Y."/>
            <person name="Morrill P.L."/>
            <person name="Kamagata Y."/>
            <person name="Muyzer G."/>
            <person name="Nealson K.H."/>
        </authorList>
    </citation>
    <scope>NUCLEOTIDE SEQUENCE [LARGE SCALE GENOMIC DNA]</scope>
    <source>
        <strain evidence="2 3">A1</strain>
    </source>
</reference>
<feature type="domain" description="Dihydroneopterin aldolase/epimerase" evidence="1">
    <location>
        <begin position="24"/>
        <end position="135"/>
    </location>
</feature>
<dbReference type="HOGENOM" id="CLU_112632_0_1_4"/>
<dbReference type="EMBL" id="AP014568">
    <property type="protein sequence ID" value="BAO81605.1"/>
    <property type="molecule type" value="Genomic_DNA"/>
</dbReference>
<dbReference type="Gene3D" id="3.30.1130.10">
    <property type="match status" value="1"/>
</dbReference>
<dbReference type="GO" id="GO:0005737">
    <property type="term" value="C:cytoplasm"/>
    <property type="evidence" value="ECO:0007669"/>
    <property type="project" value="TreeGrafter"/>
</dbReference>
<evidence type="ECO:0000313" key="3">
    <source>
        <dbReference type="Proteomes" id="UP000067461"/>
    </source>
</evidence>
<dbReference type="GO" id="GO:0046656">
    <property type="term" value="P:folic acid biosynthetic process"/>
    <property type="evidence" value="ECO:0007669"/>
    <property type="project" value="UniProtKB-KW"/>
</dbReference>
<keyword evidence="3" id="KW-1185">Reference proteome</keyword>
<dbReference type="InterPro" id="IPR043133">
    <property type="entry name" value="GTP-CH-I_C/QueF"/>
</dbReference>
<dbReference type="KEGG" id="cbaa:SRAA_1751"/>
<dbReference type="RefSeq" id="WP_045532176.1">
    <property type="nucleotide sequence ID" value="NZ_AP014568.1"/>
</dbReference>
<dbReference type="NCBIfam" id="TIGR00526">
    <property type="entry name" value="folB_dom"/>
    <property type="match status" value="1"/>
</dbReference>
<accession>A0A060NK13</accession>
<sequence length="146" mass="16130">MNTRTAPAARPDAPPPSLHHCRKLFLRRLEVQAQIGIHDFEQVAPQRLWIDVDLYVPYAQTTPARDQIDEVVDYDYVRAVVAERLAQGPIGLQETLCDDLAQRLLAHPGVQAVRLSTCKPDVYPDCDGVGVEVFHAKAEHPGAASA</sequence>
<dbReference type="InterPro" id="IPR006157">
    <property type="entry name" value="FolB_dom"/>
</dbReference>
<dbReference type="SUPFAM" id="SSF55620">
    <property type="entry name" value="Tetrahydrobiopterin biosynthesis enzymes-like"/>
    <property type="match status" value="1"/>
</dbReference>
<evidence type="ECO:0000313" key="2">
    <source>
        <dbReference type="EMBL" id="BAO81605.1"/>
    </source>
</evidence>
<evidence type="ECO:0000259" key="1">
    <source>
        <dbReference type="SMART" id="SM00905"/>
    </source>
</evidence>
<dbReference type="Pfam" id="PF02152">
    <property type="entry name" value="FolB"/>
    <property type="match status" value="1"/>
</dbReference>
<dbReference type="Proteomes" id="UP000067461">
    <property type="component" value="Chromosome"/>
</dbReference>
<organism evidence="2 3">
    <name type="scientific">Serpentinimonas raichei</name>
    <dbReference type="NCBI Taxonomy" id="1458425"/>
    <lineage>
        <taxon>Bacteria</taxon>
        <taxon>Pseudomonadati</taxon>
        <taxon>Pseudomonadota</taxon>
        <taxon>Betaproteobacteria</taxon>
        <taxon>Burkholderiales</taxon>
        <taxon>Comamonadaceae</taxon>
        <taxon>Serpentinimonas</taxon>
    </lineage>
</organism>
<proteinExistence type="predicted"/>
<gene>
    <name evidence="2" type="primary">folB</name>
    <name evidence="2" type="ORF">SRAA_1751</name>
</gene>
<dbReference type="OrthoDB" id="8774845at2"/>
<dbReference type="STRING" id="1458425.SRAA_1751"/>
<dbReference type="SMART" id="SM00905">
    <property type="entry name" value="FolB"/>
    <property type="match status" value="1"/>
</dbReference>